<feature type="transmembrane region" description="Helical" evidence="1">
    <location>
        <begin position="45"/>
        <end position="67"/>
    </location>
</feature>
<dbReference type="AlphaFoldDB" id="A0A4Q9N0P1"/>
<keyword evidence="1" id="KW-0472">Membrane</keyword>
<gene>
    <name evidence="2" type="ORF">BD311DRAFT_751531</name>
</gene>
<dbReference type="EMBL" id="ML143396">
    <property type="protein sequence ID" value="TBU32216.1"/>
    <property type="molecule type" value="Genomic_DNA"/>
</dbReference>
<proteinExistence type="predicted"/>
<protein>
    <submittedName>
        <fullName evidence="2">Uncharacterized protein</fullName>
    </submittedName>
</protein>
<keyword evidence="1" id="KW-0812">Transmembrane</keyword>
<evidence type="ECO:0000313" key="2">
    <source>
        <dbReference type="EMBL" id="TBU32216.1"/>
    </source>
</evidence>
<reference evidence="2" key="1">
    <citation type="submission" date="2019-01" db="EMBL/GenBank/DDBJ databases">
        <title>Draft genome sequences of three monokaryotic isolates of the white-rot basidiomycete fungus Dichomitus squalens.</title>
        <authorList>
            <consortium name="DOE Joint Genome Institute"/>
            <person name="Lopez S.C."/>
            <person name="Andreopoulos B."/>
            <person name="Pangilinan J."/>
            <person name="Lipzen A."/>
            <person name="Riley R."/>
            <person name="Ahrendt S."/>
            <person name="Ng V."/>
            <person name="Barry K."/>
            <person name="Daum C."/>
            <person name="Grigoriev I.V."/>
            <person name="Hilden K.S."/>
            <person name="Makela M.R."/>
            <person name="de Vries R.P."/>
        </authorList>
    </citation>
    <scope>NUCLEOTIDE SEQUENCE [LARGE SCALE GENOMIC DNA]</scope>
    <source>
        <strain evidence="2">OM18370.1</strain>
    </source>
</reference>
<keyword evidence="1" id="KW-1133">Transmembrane helix</keyword>
<accession>A0A4Q9N0P1</accession>
<sequence>MDCMIGSLIILAISGSRIARWSVSSSDSPSRCDSMACWHFQTCSWISFTCFFSVSMSAACSTASIAFM</sequence>
<evidence type="ECO:0000256" key="1">
    <source>
        <dbReference type="SAM" id="Phobius"/>
    </source>
</evidence>
<organism evidence="2">
    <name type="scientific">Dichomitus squalens</name>
    <dbReference type="NCBI Taxonomy" id="114155"/>
    <lineage>
        <taxon>Eukaryota</taxon>
        <taxon>Fungi</taxon>
        <taxon>Dikarya</taxon>
        <taxon>Basidiomycota</taxon>
        <taxon>Agaricomycotina</taxon>
        <taxon>Agaricomycetes</taxon>
        <taxon>Polyporales</taxon>
        <taxon>Polyporaceae</taxon>
        <taxon>Dichomitus</taxon>
    </lineage>
</organism>
<name>A0A4Q9N0P1_9APHY</name>
<dbReference type="Proteomes" id="UP000292957">
    <property type="component" value="Unassembled WGS sequence"/>
</dbReference>